<evidence type="ECO:0000313" key="8">
    <source>
        <dbReference type="EMBL" id="CAE6760571.1"/>
    </source>
</evidence>
<keyword evidence="3 4" id="KW-0408">Iron</keyword>
<dbReference type="SUPFAM" id="SSF46626">
    <property type="entry name" value="Cytochrome c"/>
    <property type="match status" value="1"/>
</dbReference>
<dbReference type="Proteomes" id="UP000675880">
    <property type="component" value="Unassembled WGS sequence"/>
</dbReference>
<feature type="compositionally biased region" description="Polar residues" evidence="5">
    <location>
        <begin position="183"/>
        <end position="194"/>
    </location>
</feature>
<evidence type="ECO:0000256" key="2">
    <source>
        <dbReference type="ARBA" id="ARBA00022723"/>
    </source>
</evidence>
<name>A0ABN7LRS0_9BACT</name>
<dbReference type="InterPro" id="IPR009056">
    <property type="entry name" value="Cyt_c-like_dom"/>
</dbReference>
<dbReference type="Gene3D" id="1.10.760.10">
    <property type="entry name" value="Cytochrome c-like domain"/>
    <property type="match status" value="1"/>
</dbReference>
<keyword evidence="2 4" id="KW-0479">Metal-binding</keyword>
<evidence type="ECO:0000256" key="1">
    <source>
        <dbReference type="ARBA" id="ARBA00022617"/>
    </source>
</evidence>
<proteinExistence type="predicted"/>
<dbReference type="Pfam" id="PF13442">
    <property type="entry name" value="Cytochrome_CBB3"/>
    <property type="match status" value="1"/>
</dbReference>
<evidence type="ECO:0000259" key="7">
    <source>
        <dbReference type="PROSITE" id="PS51007"/>
    </source>
</evidence>
<accession>A0ABN7LRS0</accession>
<sequence length="194" mass="21258">MVERRGSLAVTAMLFVALLCGSSLAWAAGHDVMRPRVPADKMAEARALRSPVPDAPQTIEKGKALYAGKGTCINCHGAEGDGNGPLAAQLNPAPRNFQHHGFWRHRTEGEIFWVIKHGSPGTSMIGFGEQLTDEEIWAILQYERTFRRHHGMRGMRGRGPMGHGGMRDSREGDRMDGSEEESAPTQTPSSPEKE</sequence>
<protein>
    <recommendedName>
        <fullName evidence="7">Cytochrome c domain-containing protein</fullName>
    </recommendedName>
</protein>
<feature type="signal peptide" evidence="6">
    <location>
        <begin position="1"/>
        <end position="27"/>
    </location>
</feature>
<keyword evidence="6" id="KW-0732">Signal</keyword>
<evidence type="ECO:0000256" key="5">
    <source>
        <dbReference type="SAM" id="MobiDB-lite"/>
    </source>
</evidence>
<gene>
    <name evidence="8" type="ORF">NSPZN2_30623</name>
</gene>
<feature type="region of interest" description="Disordered" evidence="5">
    <location>
        <begin position="151"/>
        <end position="194"/>
    </location>
</feature>
<organism evidence="8 9">
    <name type="scientific">Nitrospira defluvii</name>
    <dbReference type="NCBI Taxonomy" id="330214"/>
    <lineage>
        <taxon>Bacteria</taxon>
        <taxon>Pseudomonadati</taxon>
        <taxon>Nitrospirota</taxon>
        <taxon>Nitrospiria</taxon>
        <taxon>Nitrospirales</taxon>
        <taxon>Nitrospiraceae</taxon>
        <taxon>Nitrospira</taxon>
    </lineage>
</organism>
<reference evidence="8 9" key="1">
    <citation type="submission" date="2021-02" db="EMBL/GenBank/DDBJ databases">
        <authorList>
            <person name="Han P."/>
        </authorList>
    </citation>
    <scope>NUCLEOTIDE SEQUENCE [LARGE SCALE GENOMIC DNA]</scope>
    <source>
        <strain evidence="8">Candidatus Nitrospira sp. ZN2</strain>
    </source>
</reference>
<feature type="compositionally biased region" description="Basic and acidic residues" evidence="5">
    <location>
        <begin position="165"/>
        <end position="177"/>
    </location>
</feature>
<evidence type="ECO:0000313" key="9">
    <source>
        <dbReference type="Proteomes" id="UP000675880"/>
    </source>
</evidence>
<feature type="chain" id="PRO_5046608983" description="Cytochrome c domain-containing protein" evidence="6">
    <location>
        <begin position="28"/>
        <end position="194"/>
    </location>
</feature>
<dbReference type="EMBL" id="CAJNBJ010000016">
    <property type="protein sequence ID" value="CAE6760571.1"/>
    <property type="molecule type" value="Genomic_DNA"/>
</dbReference>
<dbReference type="InterPro" id="IPR036909">
    <property type="entry name" value="Cyt_c-like_dom_sf"/>
</dbReference>
<evidence type="ECO:0000256" key="3">
    <source>
        <dbReference type="ARBA" id="ARBA00023004"/>
    </source>
</evidence>
<feature type="domain" description="Cytochrome c" evidence="7">
    <location>
        <begin position="57"/>
        <end position="147"/>
    </location>
</feature>
<keyword evidence="1 4" id="KW-0349">Heme</keyword>
<evidence type="ECO:0000256" key="4">
    <source>
        <dbReference type="PROSITE-ProRule" id="PRU00433"/>
    </source>
</evidence>
<comment type="caution">
    <text evidence="8">The sequence shown here is derived from an EMBL/GenBank/DDBJ whole genome shotgun (WGS) entry which is preliminary data.</text>
</comment>
<dbReference type="RefSeq" id="WP_213042761.1">
    <property type="nucleotide sequence ID" value="NZ_CAJNBJ010000016.1"/>
</dbReference>
<evidence type="ECO:0000256" key="6">
    <source>
        <dbReference type="SAM" id="SignalP"/>
    </source>
</evidence>
<dbReference type="PROSITE" id="PS51007">
    <property type="entry name" value="CYTC"/>
    <property type="match status" value="1"/>
</dbReference>
<keyword evidence="9" id="KW-1185">Reference proteome</keyword>